<sequence>MGWWGEDFFPMKNNFLLIKIPPRNPTSLPPHLPTNQVLGGSGNGPA</sequence>
<evidence type="ECO:0000313" key="2">
    <source>
        <dbReference type="EMBL" id="ERT07801.1"/>
    </source>
</evidence>
<dbReference type="AlphaFoldDB" id="U7QN15"/>
<evidence type="ECO:0000256" key="1">
    <source>
        <dbReference type="SAM" id="MobiDB-lite"/>
    </source>
</evidence>
<proteinExistence type="predicted"/>
<accession>U7QN15</accession>
<keyword evidence="3" id="KW-1185">Reference proteome</keyword>
<feature type="region of interest" description="Disordered" evidence="1">
    <location>
        <begin position="25"/>
        <end position="46"/>
    </location>
</feature>
<protein>
    <submittedName>
        <fullName evidence="2">Uncharacterized protein</fullName>
    </submittedName>
</protein>
<dbReference type="EMBL" id="AUZM01000017">
    <property type="protein sequence ID" value="ERT07801.1"/>
    <property type="molecule type" value="Genomic_DNA"/>
</dbReference>
<organism evidence="2 3">
    <name type="scientific">Lyngbya aestuarii BL J</name>
    <dbReference type="NCBI Taxonomy" id="1348334"/>
    <lineage>
        <taxon>Bacteria</taxon>
        <taxon>Bacillati</taxon>
        <taxon>Cyanobacteriota</taxon>
        <taxon>Cyanophyceae</taxon>
        <taxon>Oscillatoriophycideae</taxon>
        <taxon>Oscillatoriales</taxon>
        <taxon>Microcoleaceae</taxon>
        <taxon>Lyngbya</taxon>
    </lineage>
</organism>
<reference evidence="2 3" key="1">
    <citation type="journal article" date="2013" name="Front. Microbiol.">
        <title>Comparative genomic analyses of the cyanobacterium, Lyngbya aestuarii BL J, a powerful hydrogen producer.</title>
        <authorList>
            <person name="Kothari A."/>
            <person name="Vaughn M."/>
            <person name="Garcia-Pichel F."/>
        </authorList>
    </citation>
    <scope>NUCLEOTIDE SEQUENCE [LARGE SCALE GENOMIC DNA]</scope>
    <source>
        <strain evidence="2 3">BL J</strain>
    </source>
</reference>
<dbReference type="Proteomes" id="UP000017127">
    <property type="component" value="Unassembled WGS sequence"/>
</dbReference>
<comment type="caution">
    <text evidence="2">The sequence shown here is derived from an EMBL/GenBank/DDBJ whole genome shotgun (WGS) entry which is preliminary data.</text>
</comment>
<name>U7QN15_9CYAN</name>
<gene>
    <name evidence="2" type="ORF">M595_2233</name>
</gene>
<evidence type="ECO:0000313" key="3">
    <source>
        <dbReference type="Proteomes" id="UP000017127"/>
    </source>
</evidence>